<dbReference type="Proteomes" id="UP000215563">
    <property type="component" value="Unassembled WGS sequence"/>
</dbReference>
<reference evidence="9 10" key="1">
    <citation type="submission" date="2017-07" db="EMBL/GenBank/DDBJ databases">
        <title>Amycolatopsis alba DSM 44262 Genome sequencing and assembly.</title>
        <authorList>
            <person name="Kaur N."/>
            <person name="Mayilraj S."/>
        </authorList>
    </citation>
    <scope>NUCLEOTIDE SEQUENCE [LARGE SCALE GENOMIC DNA]</scope>
    <source>
        <strain evidence="9 10">DSM 44262</strain>
    </source>
</reference>
<keyword evidence="10" id="KW-1185">Reference proteome</keyword>
<dbReference type="InterPro" id="IPR029058">
    <property type="entry name" value="AB_hydrolase_fold"/>
</dbReference>
<evidence type="ECO:0000256" key="3">
    <source>
        <dbReference type="ARBA" id="ARBA00022723"/>
    </source>
</evidence>
<name>A0A229S7M3_AMYAL</name>
<evidence type="ECO:0000256" key="6">
    <source>
        <dbReference type="ARBA" id="ARBA00022837"/>
    </source>
</evidence>
<keyword evidence="2" id="KW-0719">Serine esterase</keyword>
<keyword evidence="4 8" id="KW-0732">Signal</keyword>
<evidence type="ECO:0000313" key="10">
    <source>
        <dbReference type="Proteomes" id="UP000215563"/>
    </source>
</evidence>
<dbReference type="GO" id="GO:0052689">
    <property type="term" value="F:carboxylic ester hydrolase activity"/>
    <property type="evidence" value="ECO:0007669"/>
    <property type="project" value="UniProtKB-KW"/>
</dbReference>
<feature type="signal peptide" evidence="8">
    <location>
        <begin position="1"/>
        <end position="35"/>
    </location>
</feature>
<dbReference type="AlphaFoldDB" id="A0A229S7M3"/>
<proteinExistence type="inferred from homology"/>
<gene>
    <name evidence="9" type="ORF">CFP75_02095</name>
</gene>
<dbReference type="PANTHER" id="PTHR33938">
    <property type="entry name" value="FERULOYL ESTERASE B-RELATED"/>
    <property type="match status" value="1"/>
</dbReference>
<dbReference type="PANTHER" id="PTHR33938:SF8">
    <property type="entry name" value="CARBOXYLIC ESTER HYDROLASE"/>
    <property type="match status" value="1"/>
</dbReference>
<keyword evidence="5 9" id="KW-0378">Hydrolase</keyword>
<evidence type="ECO:0000256" key="7">
    <source>
        <dbReference type="ARBA" id="ARBA00023157"/>
    </source>
</evidence>
<dbReference type="InterPro" id="IPR011118">
    <property type="entry name" value="Tannase/feruloyl_esterase"/>
</dbReference>
<dbReference type="OrthoDB" id="176867at2"/>
<feature type="chain" id="PRO_5011270910" evidence="8">
    <location>
        <begin position="36"/>
        <end position="544"/>
    </location>
</feature>
<evidence type="ECO:0000256" key="2">
    <source>
        <dbReference type="ARBA" id="ARBA00022487"/>
    </source>
</evidence>
<dbReference type="RefSeq" id="WP_051137506.1">
    <property type="nucleotide sequence ID" value="NZ_KB913032.1"/>
</dbReference>
<evidence type="ECO:0000256" key="1">
    <source>
        <dbReference type="ARBA" id="ARBA00006249"/>
    </source>
</evidence>
<accession>A0A229S7M3</accession>
<dbReference type="EMBL" id="NMQU01000008">
    <property type="protein sequence ID" value="OXM54952.1"/>
    <property type="molecule type" value="Genomic_DNA"/>
</dbReference>
<comment type="caution">
    <text evidence="9">The sequence shown here is derived from an EMBL/GenBank/DDBJ whole genome shotgun (WGS) entry which is preliminary data.</text>
</comment>
<evidence type="ECO:0000256" key="5">
    <source>
        <dbReference type="ARBA" id="ARBA00022801"/>
    </source>
</evidence>
<evidence type="ECO:0000313" key="9">
    <source>
        <dbReference type="EMBL" id="OXM54952.1"/>
    </source>
</evidence>
<evidence type="ECO:0000256" key="8">
    <source>
        <dbReference type="SAM" id="SignalP"/>
    </source>
</evidence>
<dbReference type="SUPFAM" id="SSF53474">
    <property type="entry name" value="alpha/beta-Hydrolases"/>
    <property type="match status" value="1"/>
</dbReference>
<comment type="similarity">
    <text evidence="1">Belongs to the tannase family.</text>
</comment>
<keyword evidence="7" id="KW-1015">Disulfide bond</keyword>
<sequence>MTTRRKGRPTGRLAKVLVVALPIAALIPLAGSASAELTPAQATAPACAQVPVTAPQGAKIESVQAERHQGGTLSFPATELSPATVITDVPSYCQLTVTVTHPGAGDHVKVGITLPETGWTGRLQGIGGSAYAAGNFGAPLAQAVKDGYTGVTTDAGVLGGLDTSWAVTGDGTVNRALLSNFASRSVHESALIGKDVVRKHYGRAVSYAYWNGCSTGGRQGYGEAQDHARDFDGILANAPAVNWTQFAVATLWPQVVMNNDRHFVADCVLGAFQKAAIQACDARDGVTNGVIDQPDECSYDPRSLVGTKVLCAGREVAVTTEDADVMRKIWAGPTDERGRKLWSGLPKGADYTWLAGTQPDANGTLFAPGFPVAVHWVQSFLKKQPGFDTSKLTYVQYRDLFRQSVREYDRVIGTSDPNLSDFRRAGGKLITVVGTADQLIPPGGTLAYREQVERRMGGADRVNDFYRLFLAPGVQHCGGGAGAQPVNALSALVDWVEQDKAPATLAATTLDGTGSRNLCPLPQMSRYNGHGNPALSSSYHCTRF</sequence>
<dbReference type="Pfam" id="PF07519">
    <property type="entry name" value="Tannase"/>
    <property type="match status" value="1"/>
</dbReference>
<dbReference type="GO" id="GO:0046872">
    <property type="term" value="F:metal ion binding"/>
    <property type="evidence" value="ECO:0007669"/>
    <property type="project" value="UniProtKB-KW"/>
</dbReference>
<keyword evidence="6" id="KW-0106">Calcium</keyword>
<organism evidence="9 10">
    <name type="scientific">Amycolatopsis alba DSM 44262</name>
    <dbReference type="NCBI Taxonomy" id="1125972"/>
    <lineage>
        <taxon>Bacteria</taxon>
        <taxon>Bacillati</taxon>
        <taxon>Actinomycetota</taxon>
        <taxon>Actinomycetes</taxon>
        <taxon>Pseudonocardiales</taxon>
        <taxon>Pseudonocardiaceae</taxon>
        <taxon>Amycolatopsis</taxon>
    </lineage>
</organism>
<keyword evidence="3" id="KW-0479">Metal-binding</keyword>
<protein>
    <submittedName>
        <fullName evidence="9">Tannase/feruloyl esterase family alpha/beta hydrolase</fullName>
    </submittedName>
</protein>
<evidence type="ECO:0000256" key="4">
    <source>
        <dbReference type="ARBA" id="ARBA00022729"/>
    </source>
</evidence>